<dbReference type="InterPro" id="IPR016032">
    <property type="entry name" value="Sig_transdc_resp-reg_C-effctor"/>
</dbReference>
<dbReference type="Pfam" id="PF00196">
    <property type="entry name" value="GerE"/>
    <property type="match status" value="1"/>
</dbReference>
<dbReference type="AlphaFoldDB" id="A0A2T6BF07"/>
<organism evidence="2 3">
    <name type="scientific">Litoreibacter ponti</name>
    <dbReference type="NCBI Taxonomy" id="1510457"/>
    <lineage>
        <taxon>Bacteria</taxon>
        <taxon>Pseudomonadati</taxon>
        <taxon>Pseudomonadota</taxon>
        <taxon>Alphaproteobacteria</taxon>
        <taxon>Rhodobacterales</taxon>
        <taxon>Roseobacteraceae</taxon>
        <taxon>Litoreibacter</taxon>
    </lineage>
</organism>
<gene>
    <name evidence="2" type="ORF">C8N43_3458</name>
</gene>
<dbReference type="Gene3D" id="1.10.10.10">
    <property type="entry name" value="Winged helix-like DNA-binding domain superfamily/Winged helix DNA-binding domain"/>
    <property type="match status" value="1"/>
</dbReference>
<accession>A0A2T6BF07</accession>
<sequence>MEPEQWLALRKRICEMCPGFGSVTTTFDGPRVMGTYSPSGFVTAQAQLHYDALAPDGHIRDDVQSDRHVSSVKHVPVSERLGNIASSREWYGDAEYRETPAYKTFFEPAGFGHWTTLCFAVNGNRTAVLTFSEVDSEDAHPDQLRLKHILELISPHVVRGARIARALYMAKEAAETYKGFLDGIALPLIIVDAEGLLQVANAAGQKLIDRSVLMHHAPSGLISLVDDTDNGLFRRALREAKTESDPRGLVVDYGNHPASICVAPFHPTMMTNLKTEMDVFGQSQLFAVFFGTKGNSPINSDLLQDVFQLTRREADVCSALVAGQSPAQIAETQGRAEKTIRNQIQSVHDKIGVTSTRELAEALSVFRTVGAMFDSNDPHLFGAQKLPSP</sequence>
<dbReference type="GO" id="GO:0006355">
    <property type="term" value="P:regulation of DNA-templated transcription"/>
    <property type="evidence" value="ECO:0007669"/>
    <property type="project" value="InterPro"/>
</dbReference>
<name>A0A2T6BF07_9RHOB</name>
<evidence type="ECO:0000313" key="3">
    <source>
        <dbReference type="Proteomes" id="UP000243978"/>
    </source>
</evidence>
<dbReference type="RefSeq" id="WP_158270004.1">
    <property type="nucleotide sequence ID" value="NZ_QBKS01000002.1"/>
</dbReference>
<comment type="caution">
    <text evidence="2">The sequence shown here is derived from an EMBL/GenBank/DDBJ whole genome shotgun (WGS) entry which is preliminary data.</text>
</comment>
<evidence type="ECO:0000313" key="2">
    <source>
        <dbReference type="EMBL" id="PTX54641.1"/>
    </source>
</evidence>
<keyword evidence="3" id="KW-1185">Reference proteome</keyword>
<dbReference type="CDD" id="cd06170">
    <property type="entry name" value="LuxR_C_like"/>
    <property type="match status" value="1"/>
</dbReference>
<dbReference type="InterPro" id="IPR000792">
    <property type="entry name" value="Tscrpt_reg_LuxR_C"/>
</dbReference>
<dbReference type="EMBL" id="QBKS01000002">
    <property type="protein sequence ID" value="PTX54641.1"/>
    <property type="molecule type" value="Genomic_DNA"/>
</dbReference>
<dbReference type="OrthoDB" id="5497412at2"/>
<dbReference type="SUPFAM" id="SSF46894">
    <property type="entry name" value="C-terminal effector domain of the bipartite response regulators"/>
    <property type="match status" value="1"/>
</dbReference>
<dbReference type="InterPro" id="IPR036388">
    <property type="entry name" value="WH-like_DNA-bd_sf"/>
</dbReference>
<dbReference type="GO" id="GO:0003677">
    <property type="term" value="F:DNA binding"/>
    <property type="evidence" value="ECO:0007669"/>
    <property type="project" value="InterPro"/>
</dbReference>
<dbReference type="SMART" id="SM00421">
    <property type="entry name" value="HTH_LUXR"/>
    <property type="match status" value="1"/>
</dbReference>
<proteinExistence type="predicted"/>
<protein>
    <submittedName>
        <fullName evidence="2">Regulatory LuxR family protein</fullName>
    </submittedName>
</protein>
<feature type="domain" description="HTH luxR-type" evidence="1">
    <location>
        <begin position="306"/>
        <end position="363"/>
    </location>
</feature>
<evidence type="ECO:0000259" key="1">
    <source>
        <dbReference type="SMART" id="SM00421"/>
    </source>
</evidence>
<reference evidence="2 3" key="1">
    <citation type="submission" date="2018-04" db="EMBL/GenBank/DDBJ databases">
        <title>Genomic Encyclopedia of Archaeal and Bacterial Type Strains, Phase II (KMG-II): from individual species to whole genera.</title>
        <authorList>
            <person name="Goeker M."/>
        </authorList>
    </citation>
    <scope>NUCLEOTIDE SEQUENCE [LARGE SCALE GENOMIC DNA]</scope>
    <source>
        <strain evidence="2 3">DSM 100977</strain>
    </source>
</reference>
<dbReference type="Proteomes" id="UP000243978">
    <property type="component" value="Unassembled WGS sequence"/>
</dbReference>